<proteinExistence type="predicted"/>
<evidence type="ECO:0000313" key="5">
    <source>
        <dbReference type="Proteomes" id="UP001317705"/>
    </source>
</evidence>
<keyword evidence="5" id="KW-1185">Reference proteome</keyword>
<dbReference type="PIRSF" id="PIRSF011489">
    <property type="entry name" value="DUF479"/>
    <property type="match status" value="1"/>
</dbReference>
<dbReference type="Proteomes" id="UP001317705">
    <property type="component" value="Chromosome"/>
</dbReference>
<dbReference type="PANTHER" id="PTHR38764:SF1">
    <property type="entry name" value="ACYL CARRIER PROTEIN PHOSPHODIESTERASE"/>
    <property type="match status" value="1"/>
</dbReference>
<dbReference type="InterPro" id="IPR007431">
    <property type="entry name" value="ACP_PD"/>
</dbReference>
<evidence type="ECO:0000256" key="3">
    <source>
        <dbReference type="ARBA" id="ARBA00023098"/>
    </source>
</evidence>
<keyword evidence="1" id="KW-0444">Lipid biosynthesis</keyword>
<organism evidence="4 5">
    <name type="scientific">Geotalea uraniireducens</name>
    <dbReference type="NCBI Taxonomy" id="351604"/>
    <lineage>
        <taxon>Bacteria</taxon>
        <taxon>Pseudomonadati</taxon>
        <taxon>Thermodesulfobacteriota</taxon>
        <taxon>Desulfuromonadia</taxon>
        <taxon>Geobacterales</taxon>
        <taxon>Geobacteraceae</taxon>
        <taxon>Geotalea</taxon>
    </lineage>
</organism>
<reference evidence="4 5" key="1">
    <citation type="submission" date="2022-12" db="EMBL/GenBank/DDBJ databases">
        <title>Polyphasic characterization of Geotalea uranireducens NIT-SL11 newly isolated from a complex of sewage sludge and microbially reduced graphene oxide.</title>
        <authorList>
            <person name="Xie L."/>
            <person name="Yoshida N."/>
            <person name="Meng L."/>
        </authorList>
    </citation>
    <scope>NUCLEOTIDE SEQUENCE [LARGE SCALE GENOMIC DNA]</scope>
    <source>
        <strain evidence="4 5">NIT-SL11</strain>
    </source>
</reference>
<dbReference type="PANTHER" id="PTHR38764">
    <property type="entry name" value="ACYL CARRIER PROTEIN PHOSPHODIESTERASE"/>
    <property type="match status" value="1"/>
</dbReference>
<name>A0ABN6VSU5_9BACT</name>
<dbReference type="EMBL" id="AP027151">
    <property type="protein sequence ID" value="BDV42502.1"/>
    <property type="molecule type" value="Genomic_DNA"/>
</dbReference>
<sequence length="206" mass="23220">MNFLAHLALSGNEPEILVGNLMGDFVKGRLGGRYSGRLLAGLELHRKIDSFAENHPGFVRSKRRLDSSLGHYRGILVDLFFDHFLASEWDAWYGEPLPSFIRAAEETARRYTALLPARLQQLLPAIFGEWLPVYEQLAGIDLVLARMARRVGGSNPLAAGSAELRRHYRELQDDFRSFYPDACTFAAAFIAERAALDRERLLSPET</sequence>
<evidence type="ECO:0000313" key="4">
    <source>
        <dbReference type="EMBL" id="BDV42502.1"/>
    </source>
</evidence>
<keyword evidence="2" id="KW-0378">Hydrolase</keyword>
<accession>A0ABN6VSU5</accession>
<dbReference type="Pfam" id="PF04336">
    <property type="entry name" value="ACP_PD"/>
    <property type="match status" value="1"/>
</dbReference>
<dbReference type="RefSeq" id="WP_282002995.1">
    <property type="nucleotide sequence ID" value="NZ_AP027151.1"/>
</dbReference>
<evidence type="ECO:0000256" key="1">
    <source>
        <dbReference type="ARBA" id="ARBA00022516"/>
    </source>
</evidence>
<protein>
    <submittedName>
        <fullName evidence="4">ACP phosphodiesterase</fullName>
    </submittedName>
</protein>
<evidence type="ECO:0000256" key="2">
    <source>
        <dbReference type="ARBA" id="ARBA00022801"/>
    </source>
</evidence>
<keyword evidence="3" id="KW-0443">Lipid metabolism</keyword>
<gene>
    <name evidence="4" type="primary">acpH</name>
    <name evidence="4" type="ORF">GURASL_14250</name>
</gene>